<comment type="caution">
    <text evidence="2">The sequence shown here is derived from an EMBL/GenBank/DDBJ whole genome shotgun (WGS) entry which is preliminary data.</text>
</comment>
<accession>A0A420FME9</accession>
<evidence type="ECO:0000313" key="2">
    <source>
        <dbReference type="EMBL" id="RKF34104.1"/>
    </source>
</evidence>
<dbReference type="RefSeq" id="WP_147420935.1">
    <property type="nucleotide sequence ID" value="NZ_JBPFRJ010000015.1"/>
</dbReference>
<evidence type="ECO:0000313" key="3">
    <source>
        <dbReference type="Proteomes" id="UP000286402"/>
    </source>
</evidence>
<feature type="transmembrane region" description="Helical" evidence="1">
    <location>
        <begin position="20"/>
        <end position="43"/>
    </location>
</feature>
<proteinExistence type="predicted"/>
<keyword evidence="3" id="KW-1185">Reference proteome</keyword>
<dbReference type="AlphaFoldDB" id="A0A420FME9"/>
<keyword evidence="1" id="KW-0812">Transmembrane</keyword>
<protein>
    <submittedName>
        <fullName evidence="2">Uncharacterized protein</fullName>
    </submittedName>
</protein>
<evidence type="ECO:0000256" key="1">
    <source>
        <dbReference type="SAM" id="Phobius"/>
    </source>
</evidence>
<keyword evidence="1" id="KW-1133">Transmembrane helix</keyword>
<name>A0A420FME9_9SPHI</name>
<dbReference type="Proteomes" id="UP000286402">
    <property type="component" value="Unassembled WGS sequence"/>
</dbReference>
<reference evidence="2 3" key="1">
    <citation type="submission" date="2016-07" db="EMBL/GenBank/DDBJ databases">
        <title>Genome analysis of Sphingobacterium siyangense T12B17.</title>
        <authorList>
            <person name="Xu D."/>
            <person name="Su Y."/>
            <person name="Zheng S."/>
        </authorList>
    </citation>
    <scope>NUCLEOTIDE SEQUENCE [LARGE SCALE GENOMIC DNA]</scope>
    <source>
        <strain evidence="2 3">T12B17</strain>
    </source>
</reference>
<sequence>MNQIDLKQNQLVLKEKRGPLIARLFIYLLTIFSIILPLGGVTVNVSNSGLTIVGVIMLGLFGLIAYYMLRLSLWNTYGAEIIEFQKNKINYTADYQWFKGGQKEFDFEKIDFTIQKSGYEEDNKGVLVIKFDEKEIFDTVSKLPLSDLEILRINLKELYNNQTPE</sequence>
<gene>
    <name evidence="2" type="ORF">BCY89_10675</name>
</gene>
<feature type="transmembrane region" description="Helical" evidence="1">
    <location>
        <begin position="49"/>
        <end position="69"/>
    </location>
</feature>
<dbReference type="EMBL" id="MCAQ01000025">
    <property type="protein sequence ID" value="RKF34104.1"/>
    <property type="molecule type" value="Genomic_DNA"/>
</dbReference>
<organism evidence="2 3">
    <name type="scientific">Sphingobacterium siyangense</name>
    <dbReference type="NCBI Taxonomy" id="459529"/>
    <lineage>
        <taxon>Bacteria</taxon>
        <taxon>Pseudomonadati</taxon>
        <taxon>Bacteroidota</taxon>
        <taxon>Sphingobacteriia</taxon>
        <taxon>Sphingobacteriales</taxon>
        <taxon>Sphingobacteriaceae</taxon>
        <taxon>Sphingobacterium</taxon>
    </lineage>
</organism>
<keyword evidence="1" id="KW-0472">Membrane</keyword>